<organism evidence="2">
    <name type="scientific">marine metagenome</name>
    <dbReference type="NCBI Taxonomy" id="408172"/>
    <lineage>
        <taxon>unclassified sequences</taxon>
        <taxon>metagenomes</taxon>
        <taxon>ecological metagenomes</taxon>
    </lineage>
</organism>
<gene>
    <name evidence="2" type="ORF">METZ01_LOCUS404945</name>
</gene>
<name>A0A382W1T0_9ZZZZ</name>
<sequence length="79" mass="9538">QDLFIVKEESYDKKNKLLKEKFFEHTIISNYKLISKIDVHNVQKNHRTVLEINNLEINGDISDDIFQEKNLKRFEKFVN</sequence>
<evidence type="ECO:0000259" key="1">
    <source>
        <dbReference type="Pfam" id="PF17131"/>
    </source>
</evidence>
<dbReference type="Gene3D" id="2.50.20.10">
    <property type="entry name" value="Lipoprotein localisation LolA/LolB/LppX"/>
    <property type="match status" value="1"/>
</dbReference>
<feature type="non-terminal residue" evidence="2">
    <location>
        <position position="1"/>
    </location>
</feature>
<dbReference type="AlphaFoldDB" id="A0A382W1T0"/>
<protein>
    <recommendedName>
        <fullName evidence="1">Uncharacterized protein TP-0789 domain-containing protein</fullName>
    </recommendedName>
</protein>
<accession>A0A382W1T0</accession>
<dbReference type="InterPro" id="IPR033399">
    <property type="entry name" value="TP_0789-like"/>
</dbReference>
<evidence type="ECO:0000313" key="2">
    <source>
        <dbReference type="EMBL" id="SVD52091.1"/>
    </source>
</evidence>
<dbReference type="EMBL" id="UINC01155945">
    <property type="protein sequence ID" value="SVD52091.1"/>
    <property type="molecule type" value="Genomic_DNA"/>
</dbReference>
<proteinExistence type="predicted"/>
<feature type="domain" description="Uncharacterized protein TP-0789" evidence="1">
    <location>
        <begin position="2"/>
        <end position="73"/>
    </location>
</feature>
<dbReference type="Pfam" id="PF17131">
    <property type="entry name" value="LolA_like"/>
    <property type="match status" value="1"/>
</dbReference>
<reference evidence="2" key="1">
    <citation type="submission" date="2018-05" db="EMBL/GenBank/DDBJ databases">
        <authorList>
            <person name="Lanie J.A."/>
            <person name="Ng W.-L."/>
            <person name="Kazmierczak K.M."/>
            <person name="Andrzejewski T.M."/>
            <person name="Davidsen T.M."/>
            <person name="Wayne K.J."/>
            <person name="Tettelin H."/>
            <person name="Glass J.I."/>
            <person name="Rusch D."/>
            <person name="Podicherti R."/>
            <person name="Tsui H.-C.T."/>
            <person name="Winkler M.E."/>
        </authorList>
    </citation>
    <scope>NUCLEOTIDE SEQUENCE</scope>
</reference>